<dbReference type="GO" id="GO:0016746">
    <property type="term" value="F:acyltransferase activity"/>
    <property type="evidence" value="ECO:0007669"/>
    <property type="project" value="UniProtKB-KW"/>
</dbReference>
<keyword evidence="4" id="KW-1185">Reference proteome</keyword>
<sequence>MENKLTGMSARAVAPISIAEALGGHRNSLGLIRLVLACLVIFDHAFPLGGFGGDPGLTQTHGQASLGSLAVAGFFAISGYLIAKSGLATDVVQFLWRRCLRIFPAYWVVLLLTAFVAGPALWIGSGHDLSGYFGLAPQNPFHYIHANWGLSIGTWGIYDQLRDSTPYGLATGRSVFNGSIWTLIYEWQCYLLIAAAVAFGLMQKAKLVFPLSALFLLVVQIVRITNPDGPGAIAPFLADQYRVSLTLTFLLGATLAVYSRRVIYSNGLGLFSGLVLVLTLRYGGFLTIGTVAGTYFVFYVAARLPRQLHWVGSKNDYSYGVYIYGFLVEQIIASLGWYKLGYLPYAMICLVITLGCAWLSWHGVEKQAMALKDRGPGRGWPVWYAYARLRFVGTRARRRVRAHGTSADHGVPLRRRP</sequence>
<feature type="transmembrane region" description="Helical" evidence="1">
    <location>
        <begin position="180"/>
        <end position="200"/>
    </location>
</feature>
<reference evidence="3 4" key="1">
    <citation type="submission" date="2021-05" db="EMBL/GenBank/DDBJ databases">
        <authorList>
            <person name="Kumar R."/>
            <person name="Kumar A."/>
            <person name="Mukhia S."/>
        </authorList>
    </citation>
    <scope>NUCLEOTIDE SEQUENCE [LARGE SCALE GENOMIC DNA]</scope>
    <source>
        <strain evidence="3 4">ERMR7:08</strain>
    </source>
</reference>
<name>A0ABY7NAE6_9MICO</name>
<feature type="transmembrane region" description="Helical" evidence="1">
    <location>
        <begin position="240"/>
        <end position="258"/>
    </location>
</feature>
<feature type="transmembrane region" description="Helical" evidence="1">
    <location>
        <begin position="64"/>
        <end position="83"/>
    </location>
</feature>
<dbReference type="InterPro" id="IPR002656">
    <property type="entry name" value="Acyl_transf_3_dom"/>
</dbReference>
<dbReference type="Pfam" id="PF01757">
    <property type="entry name" value="Acyl_transf_3"/>
    <property type="match status" value="1"/>
</dbReference>
<feature type="transmembrane region" description="Helical" evidence="1">
    <location>
        <begin position="263"/>
        <end position="280"/>
    </location>
</feature>
<keyword evidence="1" id="KW-0812">Transmembrane</keyword>
<evidence type="ECO:0000259" key="2">
    <source>
        <dbReference type="Pfam" id="PF01757"/>
    </source>
</evidence>
<feature type="transmembrane region" description="Helical" evidence="1">
    <location>
        <begin position="286"/>
        <end position="305"/>
    </location>
</feature>
<proteinExistence type="predicted"/>
<feature type="transmembrane region" description="Helical" evidence="1">
    <location>
        <begin position="317"/>
        <end position="338"/>
    </location>
</feature>
<dbReference type="PANTHER" id="PTHR23028">
    <property type="entry name" value="ACETYLTRANSFERASE"/>
    <property type="match status" value="1"/>
</dbReference>
<organism evidence="3 4">
    <name type="scientific">Cryobacterium breve</name>
    <dbReference type="NCBI Taxonomy" id="1259258"/>
    <lineage>
        <taxon>Bacteria</taxon>
        <taxon>Bacillati</taxon>
        <taxon>Actinomycetota</taxon>
        <taxon>Actinomycetes</taxon>
        <taxon>Micrococcales</taxon>
        <taxon>Microbacteriaceae</taxon>
        <taxon>Cryobacterium</taxon>
    </lineage>
</organism>
<feature type="transmembrane region" description="Helical" evidence="1">
    <location>
        <begin position="207"/>
        <end position="225"/>
    </location>
</feature>
<feature type="transmembrane region" description="Helical" evidence="1">
    <location>
        <begin position="104"/>
        <end position="123"/>
    </location>
</feature>
<dbReference type="RefSeq" id="WP_281534051.1">
    <property type="nucleotide sequence ID" value="NZ_CP075584.1"/>
</dbReference>
<evidence type="ECO:0000313" key="4">
    <source>
        <dbReference type="Proteomes" id="UP001212421"/>
    </source>
</evidence>
<dbReference type="EMBL" id="CP075584">
    <property type="protein sequence ID" value="WBM79473.1"/>
    <property type="molecule type" value="Genomic_DNA"/>
</dbReference>
<evidence type="ECO:0000313" key="3">
    <source>
        <dbReference type="EMBL" id="WBM79473.1"/>
    </source>
</evidence>
<accession>A0ABY7NAE6</accession>
<keyword evidence="1" id="KW-0472">Membrane</keyword>
<feature type="transmembrane region" description="Helical" evidence="1">
    <location>
        <begin position="31"/>
        <end position="52"/>
    </location>
</feature>
<evidence type="ECO:0000256" key="1">
    <source>
        <dbReference type="SAM" id="Phobius"/>
    </source>
</evidence>
<keyword evidence="3" id="KW-0808">Transferase</keyword>
<dbReference type="InterPro" id="IPR050879">
    <property type="entry name" value="Acyltransferase_3"/>
</dbReference>
<feature type="transmembrane region" description="Helical" evidence="1">
    <location>
        <begin position="344"/>
        <end position="364"/>
    </location>
</feature>
<gene>
    <name evidence="3" type="ORF">KIV56_14160</name>
</gene>
<protein>
    <submittedName>
        <fullName evidence="3">Acyltransferase</fullName>
    </submittedName>
</protein>
<feature type="domain" description="Acyltransferase 3" evidence="2">
    <location>
        <begin position="28"/>
        <end position="361"/>
    </location>
</feature>
<dbReference type="Proteomes" id="UP001212421">
    <property type="component" value="Chromosome"/>
</dbReference>
<keyword evidence="3" id="KW-0012">Acyltransferase</keyword>
<keyword evidence="1" id="KW-1133">Transmembrane helix</keyword>